<dbReference type="InterPro" id="IPR038108">
    <property type="entry name" value="RPN13_DEUBAD_sf"/>
</dbReference>
<feature type="compositionally biased region" description="Basic and acidic residues" evidence="9">
    <location>
        <begin position="379"/>
        <end position="392"/>
    </location>
</feature>
<evidence type="ECO:0000259" key="10">
    <source>
        <dbReference type="PROSITE" id="PS51916"/>
    </source>
</evidence>
<dbReference type="GO" id="GO:0008541">
    <property type="term" value="C:proteasome regulatory particle, lid subcomplex"/>
    <property type="evidence" value="ECO:0007669"/>
    <property type="project" value="TreeGrafter"/>
</dbReference>
<comment type="function">
    <text evidence="7">May function as a proteasomal ubiquitin receptor. May promote the deubiquitinating activity associated with the 26S proteasome.</text>
</comment>
<proteinExistence type="inferred from homology"/>
<feature type="compositionally biased region" description="Basic and acidic residues" evidence="9">
    <location>
        <begin position="223"/>
        <end position="233"/>
    </location>
</feature>
<evidence type="ECO:0000256" key="8">
    <source>
        <dbReference type="ARBA" id="ARBA00070663"/>
    </source>
</evidence>
<dbReference type="Gene3D" id="2.30.29.70">
    <property type="entry name" value="Proteasomal ubiquitin receptor Rpn13/ADRM1"/>
    <property type="match status" value="1"/>
</dbReference>
<evidence type="ECO:0000259" key="11">
    <source>
        <dbReference type="PROSITE" id="PS51917"/>
    </source>
</evidence>
<keyword evidence="12" id="KW-0675">Receptor</keyword>
<feature type="compositionally biased region" description="Polar residues" evidence="9">
    <location>
        <begin position="185"/>
        <end position="196"/>
    </location>
</feature>
<evidence type="ECO:0000256" key="1">
    <source>
        <dbReference type="ARBA" id="ARBA00004123"/>
    </source>
</evidence>
<dbReference type="GO" id="GO:0005634">
    <property type="term" value="C:nucleus"/>
    <property type="evidence" value="ECO:0007669"/>
    <property type="project" value="UniProtKB-SubCell"/>
</dbReference>
<feature type="compositionally biased region" description="Polar residues" evidence="9">
    <location>
        <begin position="208"/>
        <end position="222"/>
    </location>
</feature>
<dbReference type="PROSITE" id="PS51917">
    <property type="entry name" value="PRU"/>
    <property type="match status" value="1"/>
</dbReference>
<dbReference type="InterPro" id="IPR032368">
    <property type="entry name" value="RPN13_DEUBAD"/>
</dbReference>
<keyword evidence="4" id="KW-0963">Cytoplasm</keyword>
<dbReference type="GO" id="GO:0005737">
    <property type="term" value="C:cytoplasm"/>
    <property type="evidence" value="ECO:0007669"/>
    <property type="project" value="UniProtKB-SubCell"/>
</dbReference>
<dbReference type="CDD" id="cd13314">
    <property type="entry name" value="PH_Rpn13"/>
    <property type="match status" value="1"/>
</dbReference>
<keyword evidence="6" id="KW-0539">Nucleus</keyword>
<dbReference type="PANTHER" id="PTHR12225:SF0">
    <property type="entry name" value="PROTEASOMAL UBIQUITIN RECEPTOR ADRM1"/>
    <property type="match status" value="1"/>
</dbReference>
<feature type="region of interest" description="Disordered" evidence="9">
    <location>
        <begin position="361"/>
        <end position="392"/>
    </location>
</feature>
<comment type="subcellular location">
    <subcellularLocation>
        <location evidence="2">Cytoplasm</location>
    </subcellularLocation>
    <subcellularLocation>
        <location evidence="1">Nucleus</location>
    </subcellularLocation>
</comment>
<dbReference type="PROSITE" id="PS51916">
    <property type="entry name" value="DEUBAD"/>
    <property type="match status" value="1"/>
</dbReference>
<dbReference type="InterPro" id="IPR038633">
    <property type="entry name" value="Rpn13/ADRM1_Pru_sf"/>
</dbReference>
<evidence type="ECO:0000256" key="3">
    <source>
        <dbReference type="ARBA" id="ARBA00009216"/>
    </source>
</evidence>
<name>A0A6M2DHJ8_XENCH</name>
<feature type="domain" description="Pru" evidence="11">
    <location>
        <begin position="18"/>
        <end position="131"/>
    </location>
</feature>
<dbReference type="PANTHER" id="PTHR12225">
    <property type="entry name" value="ADHESION REGULATING MOLECULE 1 110 KDA CELL MEMBRANE GLYCOPROTEIN"/>
    <property type="match status" value="1"/>
</dbReference>
<reference evidence="12" key="1">
    <citation type="submission" date="2020-03" db="EMBL/GenBank/DDBJ databases">
        <title>Transcriptomic Profiling of the Digestive Tract of the Rat Flea, Xenopsylla cheopis, Following Blood Feeding and Infection with Yersinia pestis.</title>
        <authorList>
            <person name="Bland D.M."/>
            <person name="Martens C.A."/>
            <person name="Virtaneva K."/>
            <person name="Kanakabandi K."/>
            <person name="Long D."/>
            <person name="Rosenke R."/>
            <person name="Saturday G.A."/>
            <person name="Hoyt F.H."/>
            <person name="Bruno D.P."/>
            <person name="Ribeiro J.M.C."/>
            <person name="Hinnebusch J."/>
        </authorList>
    </citation>
    <scope>NUCLEOTIDE SEQUENCE</scope>
</reference>
<sequence>MPSGALFGNSHAIGGSSGGVKHLVEFRAGRMTLKDKMVEPDKRKGFLYLYQSDDSLIHFCWKDRTTGVVEDDLIIFPDDCEFVKVSQCTTGRVYVLKFKTSSRKLFFWMQEPKTDKDDEWCRRINEILNNPPSMAGFREPRPATEGELQNLLNSMSQQQLMQLFGGVGERINSILGPMGRRASSRYGTPSQANNAAGGTIVASPDSADVNSTESAKPPTTTDSKAKNSDDKSTPTRQPIQLADLQNYLSTLTSPDGHSSQQNVDLASALSVDALQSVIKDDDRVAVLGPHLPPAEAETAVPRDHLRDTIASPQFHQAVSMFSNALQSGQLGPVVSQFDVNSEAVTAANKGDVEEFVKALEGKPSKIEKKDAEENVVPPEKQEKEDSKMDSVD</sequence>
<evidence type="ECO:0000256" key="9">
    <source>
        <dbReference type="SAM" id="MobiDB-lite"/>
    </source>
</evidence>
<dbReference type="InterPro" id="IPR044867">
    <property type="entry name" value="DEUBAD_dom"/>
</dbReference>
<organism evidence="12">
    <name type="scientific">Xenopsylla cheopis</name>
    <name type="common">Oriental rat flea</name>
    <name type="synonym">Pulex cheopis</name>
    <dbReference type="NCBI Taxonomy" id="163159"/>
    <lineage>
        <taxon>Eukaryota</taxon>
        <taxon>Metazoa</taxon>
        <taxon>Ecdysozoa</taxon>
        <taxon>Arthropoda</taxon>
        <taxon>Hexapoda</taxon>
        <taxon>Insecta</taxon>
        <taxon>Pterygota</taxon>
        <taxon>Neoptera</taxon>
        <taxon>Endopterygota</taxon>
        <taxon>Siphonaptera</taxon>
        <taxon>Pulicidae</taxon>
        <taxon>Xenopsyllinae</taxon>
        <taxon>Xenopsylla</taxon>
    </lineage>
</organism>
<evidence type="ECO:0000313" key="12">
    <source>
        <dbReference type="EMBL" id="NOV44337.1"/>
    </source>
</evidence>
<dbReference type="GO" id="GO:0070628">
    <property type="term" value="F:proteasome binding"/>
    <property type="evidence" value="ECO:0007669"/>
    <property type="project" value="TreeGrafter"/>
</dbReference>
<dbReference type="FunFam" id="2.30.29.70:FF:000001">
    <property type="entry name" value="Proteasomal ubiquitin receptor ADRM1"/>
    <property type="match status" value="1"/>
</dbReference>
<evidence type="ECO:0000256" key="6">
    <source>
        <dbReference type="ARBA" id="ARBA00023242"/>
    </source>
</evidence>
<evidence type="ECO:0000256" key="4">
    <source>
        <dbReference type="ARBA" id="ARBA00022490"/>
    </source>
</evidence>
<dbReference type="InterPro" id="IPR044868">
    <property type="entry name" value="Rpn13/ADRM1_Pru"/>
</dbReference>
<dbReference type="EMBL" id="GIIL01000611">
    <property type="protein sequence ID" value="NOV44337.1"/>
    <property type="molecule type" value="Transcribed_RNA"/>
</dbReference>
<dbReference type="Gene3D" id="1.10.2020.20">
    <property type="match status" value="1"/>
</dbReference>
<dbReference type="AlphaFoldDB" id="A0A6M2DHJ8"/>
<dbReference type="Pfam" id="PF16550">
    <property type="entry name" value="RPN13_C"/>
    <property type="match status" value="1"/>
</dbReference>
<dbReference type="Pfam" id="PF04683">
    <property type="entry name" value="Rpn13_ADRM1_Pru"/>
    <property type="match status" value="1"/>
</dbReference>
<accession>A0A6M2DHJ8</accession>
<feature type="domain" description="DEUBAD" evidence="10">
    <location>
        <begin position="256"/>
        <end position="369"/>
    </location>
</feature>
<feature type="region of interest" description="Disordered" evidence="9">
    <location>
        <begin position="181"/>
        <end position="239"/>
    </location>
</feature>
<comment type="similarity">
    <text evidence="3">Belongs to the ADRM1 family.</text>
</comment>
<evidence type="ECO:0000256" key="5">
    <source>
        <dbReference type="ARBA" id="ARBA00022942"/>
    </source>
</evidence>
<evidence type="ECO:0000256" key="2">
    <source>
        <dbReference type="ARBA" id="ARBA00004496"/>
    </source>
</evidence>
<feature type="compositionally biased region" description="Basic and acidic residues" evidence="9">
    <location>
        <begin position="361"/>
        <end position="372"/>
    </location>
</feature>
<dbReference type="GO" id="GO:0061133">
    <property type="term" value="F:endopeptidase activator activity"/>
    <property type="evidence" value="ECO:0007669"/>
    <property type="project" value="TreeGrafter"/>
</dbReference>
<dbReference type="InterPro" id="IPR006773">
    <property type="entry name" value="Rpn13/ADRM1"/>
</dbReference>
<keyword evidence="5" id="KW-0647">Proteasome</keyword>
<protein>
    <recommendedName>
        <fullName evidence="8">Proteasomal ubiquitin receptor ADRM1 homolog</fullName>
    </recommendedName>
</protein>
<evidence type="ECO:0000256" key="7">
    <source>
        <dbReference type="ARBA" id="ARBA00054744"/>
    </source>
</evidence>